<dbReference type="AlphaFoldDB" id="A0A8J1U5V5"/>
<gene>
    <name evidence="1" type="ORF">OFUS_LOCUS16692</name>
</gene>
<organism evidence="1 2">
    <name type="scientific">Owenia fusiformis</name>
    <name type="common">Polychaete worm</name>
    <dbReference type="NCBI Taxonomy" id="6347"/>
    <lineage>
        <taxon>Eukaryota</taxon>
        <taxon>Metazoa</taxon>
        <taxon>Spiralia</taxon>
        <taxon>Lophotrochozoa</taxon>
        <taxon>Annelida</taxon>
        <taxon>Polychaeta</taxon>
        <taxon>Sedentaria</taxon>
        <taxon>Canalipalpata</taxon>
        <taxon>Sabellida</taxon>
        <taxon>Oweniida</taxon>
        <taxon>Oweniidae</taxon>
        <taxon>Owenia</taxon>
    </lineage>
</organism>
<comment type="caution">
    <text evidence="1">The sequence shown here is derived from an EMBL/GenBank/DDBJ whole genome shotgun (WGS) entry which is preliminary data.</text>
</comment>
<sequence length="132" mass="15180">PNPVKPKTDFKFSTWSTTERISPEPRHMAPLMFLFVRPNNGVLFHRDGALYFSEETFFYMYTSVVLAWPREIANKTGLLPCVDTHTLSESIYHKMLALISLAEHDILDLNQQIITSVSRIKTTLPTISNKRP</sequence>
<evidence type="ECO:0000313" key="1">
    <source>
        <dbReference type="EMBL" id="CAH1791634.1"/>
    </source>
</evidence>
<proteinExistence type="predicted"/>
<dbReference type="EMBL" id="CAIIXF020000008">
    <property type="protein sequence ID" value="CAH1791634.1"/>
    <property type="molecule type" value="Genomic_DNA"/>
</dbReference>
<accession>A0A8J1U5V5</accession>
<name>A0A8J1U5V5_OWEFU</name>
<feature type="non-terminal residue" evidence="1">
    <location>
        <position position="1"/>
    </location>
</feature>
<dbReference type="Proteomes" id="UP000749559">
    <property type="component" value="Unassembled WGS sequence"/>
</dbReference>
<evidence type="ECO:0000313" key="2">
    <source>
        <dbReference type="Proteomes" id="UP000749559"/>
    </source>
</evidence>
<reference evidence="1" key="1">
    <citation type="submission" date="2022-03" db="EMBL/GenBank/DDBJ databases">
        <authorList>
            <person name="Martin C."/>
        </authorList>
    </citation>
    <scope>NUCLEOTIDE SEQUENCE</scope>
</reference>
<protein>
    <submittedName>
        <fullName evidence="1">Uncharacterized protein</fullName>
    </submittedName>
</protein>
<keyword evidence="2" id="KW-1185">Reference proteome</keyword>